<evidence type="ECO:0000256" key="2">
    <source>
        <dbReference type="ARBA" id="ARBA00022634"/>
    </source>
</evidence>
<dbReference type="Pfam" id="PF00265">
    <property type="entry name" value="TK"/>
    <property type="match status" value="1"/>
</dbReference>
<reference evidence="13" key="5">
    <citation type="submission" date="2025-09" db="UniProtKB">
        <authorList>
            <consortium name="Ensembl"/>
        </authorList>
    </citation>
    <scope>IDENTIFICATION</scope>
</reference>
<dbReference type="InParanoid" id="A0A4W3JXY5"/>
<dbReference type="PANTHER" id="PTHR11441">
    <property type="entry name" value="THYMIDINE KINASE"/>
    <property type="match status" value="1"/>
</dbReference>
<dbReference type="InterPro" id="IPR020633">
    <property type="entry name" value="Thymidine_kinase_CS"/>
</dbReference>
<dbReference type="GO" id="GO:0005524">
    <property type="term" value="F:ATP binding"/>
    <property type="evidence" value="ECO:0007669"/>
    <property type="project" value="UniProtKB-KW"/>
</dbReference>
<dbReference type="SUPFAM" id="SSF52540">
    <property type="entry name" value="P-loop containing nucleoside triphosphate hydrolases"/>
    <property type="match status" value="1"/>
</dbReference>
<dbReference type="AlphaFoldDB" id="A0A4W3JXY5"/>
<dbReference type="FunFam" id="3.40.50.300:FF:000761">
    <property type="entry name" value="Thymidine kinase"/>
    <property type="match status" value="1"/>
</dbReference>
<dbReference type="GO" id="GO:0046872">
    <property type="term" value="F:metal ion binding"/>
    <property type="evidence" value="ECO:0007669"/>
    <property type="project" value="UniProtKB-KW"/>
</dbReference>
<reference evidence="14" key="3">
    <citation type="journal article" date="2014" name="Nature">
        <title>Elephant shark genome provides unique insights into gnathostome evolution.</title>
        <authorList>
            <consortium name="International Elephant Shark Genome Sequencing Consortium"/>
            <person name="Venkatesh B."/>
            <person name="Lee A.P."/>
            <person name="Ravi V."/>
            <person name="Maurya A.K."/>
            <person name="Lian M.M."/>
            <person name="Swann J.B."/>
            <person name="Ohta Y."/>
            <person name="Flajnik M.F."/>
            <person name="Sutoh Y."/>
            <person name="Kasahara M."/>
            <person name="Hoon S."/>
            <person name="Gangu V."/>
            <person name="Roy S.W."/>
            <person name="Irimia M."/>
            <person name="Korzh V."/>
            <person name="Kondrychyn I."/>
            <person name="Lim Z.W."/>
            <person name="Tay B.H."/>
            <person name="Tohari S."/>
            <person name="Kong K.W."/>
            <person name="Ho S."/>
            <person name="Lorente-Galdos B."/>
            <person name="Quilez J."/>
            <person name="Marques-Bonet T."/>
            <person name="Raney B.J."/>
            <person name="Ingham P.W."/>
            <person name="Tay A."/>
            <person name="Hillier L.W."/>
            <person name="Minx P."/>
            <person name="Boehm T."/>
            <person name="Wilson R.K."/>
            <person name="Brenner S."/>
            <person name="Warren W.C."/>
        </authorList>
    </citation>
    <scope>NUCLEOTIDE SEQUENCE [LARGE SCALE GENOMIC DNA]</scope>
</reference>
<reference evidence="14" key="1">
    <citation type="journal article" date="2006" name="Science">
        <title>Ancient noncoding elements conserved in the human genome.</title>
        <authorList>
            <person name="Venkatesh B."/>
            <person name="Kirkness E.F."/>
            <person name="Loh Y.H."/>
            <person name="Halpern A.L."/>
            <person name="Lee A.P."/>
            <person name="Johnson J."/>
            <person name="Dandona N."/>
            <person name="Viswanathan L.D."/>
            <person name="Tay A."/>
            <person name="Venter J.C."/>
            <person name="Strausberg R.L."/>
            <person name="Brenner S."/>
        </authorList>
    </citation>
    <scope>NUCLEOTIDE SEQUENCE [LARGE SCALE GENOMIC DNA]</scope>
</reference>
<evidence type="ECO:0000256" key="10">
    <source>
        <dbReference type="ARBA" id="ARBA00048113"/>
    </source>
</evidence>
<dbReference type="Gene3D" id="3.40.50.300">
    <property type="entry name" value="P-loop containing nucleotide triphosphate hydrolases"/>
    <property type="match status" value="1"/>
</dbReference>
<evidence type="ECO:0000313" key="13">
    <source>
        <dbReference type="Ensembl" id="ENSCMIP00000047812.1"/>
    </source>
</evidence>
<keyword evidence="14" id="KW-1185">Reference proteome</keyword>
<dbReference type="SUPFAM" id="SSF57716">
    <property type="entry name" value="Glucocorticoid receptor-like (DNA-binding domain)"/>
    <property type="match status" value="1"/>
</dbReference>
<keyword evidence="7" id="KW-0862">Zinc</keyword>
<dbReference type="FunFam" id="3.30.60.20:FF:000028">
    <property type="entry name" value="Thymidine kinase"/>
    <property type="match status" value="1"/>
</dbReference>
<evidence type="ECO:0000256" key="6">
    <source>
        <dbReference type="ARBA" id="ARBA00022777"/>
    </source>
</evidence>
<evidence type="ECO:0000256" key="5">
    <source>
        <dbReference type="ARBA" id="ARBA00022741"/>
    </source>
</evidence>
<dbReference type="PROSITE" id="PS00603">
    <property type="entry name" value="TK_CELLULAR_TYPE"/>
    <property type="match status" value="1"/>
</dbReference>
<dbReference type="PANTHER" id="PTHR11441:SF0">
    <property type="entry name" value="THYMIDINE KINASE, CYTOSOLIC"/>
    <property type="match status" value="1"/>
</dbReference>
<keyword evidence="2 11" id="KW-0237">DNA synthesis</keyword>
<evidence type="ECO:0000256" key="8">
    <source>
        <dbReference type="ARBA" id="ARBA00022840"/>
    </source>
</evidence>
<dbReference type="GO" id="GO:0004797">
    <property type="term" value="F:thymidine kinase activity"/>
    <property type="evidence" value="ECO:0007669"/>
    <property type="project" value="UniProtKB-EC"/>
</dbReference>
<comment type="subunit">
    <text evidence="9">Homotetramer. Tetramerization from dimerization is induced by ATP and increases catalytic efficiency due to a high affinity for thymidine. Tetramerization is inhibited by phosphorylation at Ser-13. Interacts (via the KEN box) with FZR1.</text>
</comment>
<dbReference type="InterPro" id="IPR001267">
    <property type="entry name" value="Thymidine_kinase"/>
</dbReference>
<dbReference type="Gene3D" id="3.30.60.20">
    <property type="match status" value="1"/>
</dbReference>
<keyword evidence="4" id="KW-0479">Metal-binding</keyword>
<dbReference type="Proteomes" id="UP000314986">
    <property type="component" value="Unassembled WGS sequence"/>
</dbReference>
<accession>A0A4W3JXY5</accession>
<evidence type="ECO:0000256" key="9">
    <source>
        <dbReference type="ARBA" id="ARBA00046642"/>
    </source>
</evidence>
<evidence type="ECO:0000313" key="14">
    <source>
        <dbReference type="Proteomes" id="UP000314986"/>
    </source>
</evidence>
<organism evidence="13 14">
    <name type="scientific">Callorhinchus milii</name>
    <name type="common">Ghost shark</name>
    <dbReference type="NCBI Taxonomy" id="7868"/>
    <lineage>
        <taxon>Eukaryota</taxon>
        <taxon>Metazoa</taxon>
        <taxon>Chordata</taxon>
        <taxon>Craniata</taxon>
        <taxon>Vertebrata</taxon>
        <taxon>Chondrichthyes</taxon>
        <taxon>Holocephali</taxon>
        <taxon>Chimaeriformes</taxon>
        <taxon>Callorhinchidae</taxon>
        <taxon>Callorhinchus</taxon>
    </lineage>
</organism>
<evidence type="ECO:0000256" key="3">
    <source>
        <dbReference type="ARBA" id="ARBA00022679"/>
    </source>
</evidence>
<evidence type="ECO:0000256" key="4">
    <source>
        <dbReference type="ARBA" id="ARBA00022723"/>
    </source>
</evidence>
<evidence type="ECO:0000256" key="12">
    <source>
        <dbReference type="RuleBase" id="RU004165"/>
    </source>
</evidence>
<evidence type="ECO:0000256" key="7">
    <source>
        <dbReference type="ARBA" id="ARBA00022833"/>
    </source>
</evidence>
<dbReference type="FunCoup" id="A0A4W3JXY5">
    <property type="interactions" value="66"/>
</dbReference>
<dbReference type="GeneTree" id="ENSGT00390000011309"/>
<reference evidence="14" key="2">
    <citation type="journal article" date="2007" name="PLoS Biol.">
        <title>Survey sequencing and comparative analysis of the elephant shark (Callorhinchus milii) genome.</title>
        <authorList>
            <person name="Venkatesh B."/>
            <person name="Kirkness E.F."/>
            <person name="Loh Y.H."/>
            <person name="Halpern A.L."/>
            <person name="Lee A.P."/>
            <person name="Johnson J."/>
            <person name="Dandona N."/>
            <person name="Viswanathan L.D."/>
            <person name="Tay A."/>
            <person name="Venter J.C."/>
            <person name="Strausberg R.L."/>
            <person name="Brenner S."/>
        </authorList>
    </citation>
    <scope>NUCLEOTIDE SEQUENCE [LARGE SCALE GENOMIC DNA]</scope>
</reference>
<reference evidence="13" key="4">
    <citation type="submission" date="2025-08" db="UniProtKB">
        <authorList>
            <consortium name="Ensembl"/>
        </authorList>
    </citation>
    <scope>IDENTIFICATION</scope>
</reference>
<keyword evidence="3 11" id="KW-0808">Transferase</keyword>
<dbReference type="OMA" id="EAYEPRC"/>
<evidence type="ECO:0000256" key="1">
    <source>
        <dbReference type="ARBA" id="ARBA00007587"/>
    </source>
</evidence>
<dbReference type="EC" id="2.7.1.21" evidence="11"/>
<proteinExistence type="inferred from homology"/>
<dbReference type="GO" id="GO:0071897">
    <property type="term" value="P:DNA biosynthetic process"/>
    <property type="evidence" value="ECO:0007669"/>
    <property type="project" value="UniProtKB-KW"/>
</dbReference>
<dbReference type="Ensembl" id="ENSCMIT00000048486.1">
    <property type="protein sequence ID" value="ENSCMIP00000047812.1"/>
    <property type="gene ID" value="ENSCMIG00000019566.1"/>
</dbReference>
<comment type="catalytic activity">
    <reaction evidence="10">
        <text>thymidine + ATP = dTMP + ADP + H(+)</text>
        <dbReference type="Rhea" id="RHEA:19129"/>
        <dbReference type="ChEBI" id="CHEBI:15378"/>
        <dbReference type="ChEBI" id="CHEBI:17748"/>
        <dbReference type="ChEBI" id="CHEBI:30616"/>
        <dbReference type="ChEBI" id="CHEBI:63528"/>
        <dbReference type="ChEBI" id="CHEBI:456216"/>
        <dbReference type="EC" id="2.7.1.21"/>
    </reaction>
    <physiologicalReaction direction="left-to-right" evidence="10">
        <dbReference type="Rhea" id="RHEA:19130"/>
    </physiologicalReaction>
</comment>
<dbReference type="GO" id="GO:0046104">
    <property type="term" value="P:thymidine metabolic process"/>
    <property type="evidence" value="ECO:0007669"/>
    <property type="project" value="TreeGrafter"/>
</dbReference>
<keyword evidence="6 11" id="KW-0418">Kinase</keyword>
<name>A0A4W3JXY5_CALMI</name>
<sequence>MNCLNMPTSPSKVKGQIQLGHDPSIGGKCTELMRRVRRYQIAQHVCLVIKYAKDVRYSNEDVATHDKFTMPAIAVTMLSEVYQEALQCSVIGIDEGQFFPDCVDFSEEMANQGRTVIVAALDGTFQRKAFGNILNLVPLAESVVKLNAVCMGCYREASYTTRLGSEKQVEVIGGTDIYRATCRRCYFGESEPLQRKTEKENLGRKDETSLHLKHFDNQKVSKTPRRALENLCLN</sequence>
<dbReference type="STRING" id="7868.ENSCMIP00000047812"/>
<keyword evidence="8 11" id="KW-0067">ATP-binding</keyword>
<keyword evidence="5 11" id="KW-0547">Nucleotide-binding</keyword>
<evidence type="ECO:0000256" key="11">
    <source>
        <dbReference type="RuleBase" id="RU000544"/>
    </source>
</evidence>
<dbReference type="InterPro" id="IPR027417">
    <property type="entry name" value="P-loop_NTPase"/>
</dbReference>
<protein>
    <recommendedName>
        <fullName evidence="11">Thymidine kinase</fullName>
        <ecNumber evidence="11">2.7.1.21</ecNumber>
    </recommendedName>
</protein>
<comment type="similarity">
    <text evidence="1 12">Belongs to the thymidine kinase family.</text>
</comment>